<dbReference type="PANTHER" id="PTHR30204:SF82">
    <property type="entry name" value="TRANSCRIPTIONAL REGULATOR, MERR FAMILY"/>
    <property type="match status" value="1"/>
</dbReference>
<dbReference type="Gene3D" id="1.10.1660.10">
    <property type="match status" value="1"/>
</dbReference>
<dbReference type="InterPro" id="IPR009061">
    <property type="entry name" value="DNA-bd_dom_put_sf"/>
</dbReference>
<evidence type="ECO:0000313" key="3">
    <source>
        <dbReference type="EMBL" id="MBO1308418.1"/>
    </source>
</evidence>
<dbReference type="SUPFAM" id="SSF46955">
    <property type="entry name" value="Putative DNA-binding domain"/>
    <property type="match status" value="1"/>
</dbReference>
<reference evidence="3 4" key="1">
    <citation type="submission" date="2021-03" db="EMBL/GenBank/DDBJ databases">
        <title>Enterococcal diversity collection.</title>
        <authorList>
            <person name="Gilmore M.S."/>
            <person name="Schwartzman J."/>
            <person name="Van Tyne D."/>
            <person name="Martin M."/>
            <person name="Earl A.M."/>
            <person name="Manson A.L."/>
            <person name="Straub T."/>
            <person name="Salamzade R."/>
            <person name="Saavedra J."/>
            <person name="Lebreton F."/>
            <person name="Prichula J."/>
            <person name="Schaufler K."/>
            <person name="Gaca A."/>
            <person name="Sgardioli B."/>
            <person name="Wagenaar J."/>
            <person name="Strong T."/>
        </authorList>
    </citation>
    <scope>NUCLEOTIDE SEQUENCE [LARGE SCALE GENOMIC DNA]</scope>
    <source>
        <strain evidence="3 4">669A</strain>
    </source>
</reference>
<protein>
    <submittedName>
        <fullName evidence="3">MerR family transcriptional regulator</fullName>
    </submittedName>
</protein>
<keyword evidence="4" id="KW-1185">Reference proteome</keyword>
<evidence type="ECO:0000313" key="4">
    <source>
        <dbReference type="Proteomes" id="UP000664601"/>
    </source>
</evidence>
<feature type="domain" description="HTH merR-type" evidence="2">
    <location>
        <begin position="8"/>
        <end position="77"/>
    </location>
</feature>
<dbReference type="Pfam" id="PF13411">
    <property type="entry name" value="MerR_1"/>
    <property type="match status" value="1"/>
</dbReference>
<sequence length="146" mass="17010">MKGVWIMEYTIGEAAKRFNLNISTLRYYDKQGLIPNLQKNQSGNRIFDENAITCLITIECLKESGMSLKEIKTFIDWCKDGDLSLEKRLEMFLQQRKAVEAQIKELEDTLAYIDFKVGYYTQAVNDGTEQYVKESMINPRLFETVQ</sequence>
<gene>
    <name evidence="3" type="ORF">JZO70_19740</name>
</gene>
<comment type="caution">
    <text evidence="3">The sequence shown here is derived from an EMBL/GenBank/DDBJ whole genome shotgun (WGS) entry which is preliminary data.</text>
</comment>
<dbReference type="SMART" id="SM00422">
    <property type="entry name" value="HTH_MERR"/>
    <property type="match status" value="1"/>
</dbReference>
<organism evidence="3 4">
    <name type="scientific">Candidatus Enterococcus moelleringii</name>
    <dbReference type="NCBI Taxonomy" id="2815325"/>
    <lineage>
        <taxon>Bacteria</taxon>
        <taxon>Bacillati</taxon>
        <taxon>Bacillota</taxon>
        <taxon>Bacilli</taxon>
        <taxon>Lactobacillales</taxon>
        <taxon>Enterococcaceae</taxon>
        <taxon>Enterococcus</taxon>
    </lineage>
</organism>
<evidence type="ECO:0000256" key="1">
    <source>
        <dbReference type="ARBA" id="ARBA00023125"/>
    </source>
</evidence>
<dbReference type="EMBL" id="JAFREM010000033">
    <property type="protein sequence ID" value="MBO1308418.1"/>
    <property type="molecule type" value="Genomic_DNA"/>
</dbReference>
<dbReference type="PRINTS" id="PR00040">
    <property type="entry name" value="HTHMERR"/>
</dbReference>
<dbReference type="InterPro" id="IPR000551">
    <property type="entry name" value="MerR-type_HTH_dom"/>
</dbReference>
<dbReference type="InterPro" id="IPR047057">
    <property type="entry name" value="MerR_fam"/>
</dbReference>
<proteinExistence type="predicted"/>
<keyword evidence="1" id="KW-0238">DNA-binding</keyword>
<dbReference type="CDD" id="cd01109">
    <property type="entry name" value="HTH_YyaN"/>
    <property type="match status" value="1"/>
</dbReference>
<dbReference type="Proteomes" id="UP000664601">
    <property type="component" value="Unassembled WGS sequence"/>
</dbReference>
<dbReference type="PROSITE" id="PS50937">
    <property type="entry name" value="HTH_MERR_2"/>
    <property type="match status" value="1"/>
</dbReference>
<name>A0ABS3LH96_9ENTE</name>
<evidence type="ECO:0000259" key="2">
    <source>
        <dbReference type="PROSITE" id="PS50937"/>
    </source>
</evidence>
<dbReference type="PANTHER" id="PTHR30204">
    <property type="entry name" value="REDOX-CYCLING DRUG-SENSING TRANSCRIPTIONAL ACTIVATOR SOXR"/>
    <property type="match status" value="1"/>
</dbReference>
<accession>A0ABS3LH96</accession>